<comment type="similarity">
    <text evidence="1">Belongs to the peptidase M81 family.</text>
</comment>
<comment type="function">
    <text evidence="1">Involved in peptidolytic degradation of cyclic heptapeptide hepatotoxin microcystin (MC).</text>
</comment>
<dbReference type="Pfam" id="PF07364">
    <property type="entry name" value="DUF1485"/>
    <property type="match status" value="1"/>
</dbReference>
<evidence type="ECO:0000313" key="4">
    <source>
        <dbReference type="EMBL" id="OZI69552.1"/>
    </source>
</evidence>
<dbReference type="EMBL" id="NEVT01000009">
    <property type="protein sequence ID" value="OZI69552.1"/>
    <property type="molecule type" value="Genomic_DNA"/>
</dbReference>
<reference evidence="5" key="1">
    <citation type="submission" date="2017-05" db="EMBL/GenBank/DDBJ databases">
        <title>Complete and WGS of Bordetella genogroups.</title>
        <authorList>
            <person name="Spilker T."/>
            <person name="Lipuma J."/>
        </authorList>
    </citation>
    <scope>NUCLEOTIDE SEQUENCE [LARGE SCALE GENOMIC DNA]</scope>
    <source>
        <strain evidence="5">AU8256</strain>
    </source>
</reference>
<dbReference type="GO" id="GO:0008237">
    <property type="term" value="F:metallopeptidase activity"/>
    <property type="evidence" value="ECO:0007669"/>
    <property type="project" value="UniProtKB-KW"/>
</dbReference>
<keyword evidence="1" id="KW-0378">Hydrolase</keyword>
<feature type="domain" description="Microcystin LR degradation protein MlrC N-terminal" evidence="3">
    <location>
        <begin position="2"/>
        <end position="285"/>
    </location>
</feature>
<keyword evidence="1" id="KW-0482">Metalloprotease</keyword>
<organism evidence="4 5">
    <name type="scientific">Bordetella genomosp. 2</name>
    <dbReference type="NCBI Taxonomy" id="1983456"/>
    <lineage>
        <taxon>Bacteria</taxon>
        <taxon>Pseudomonadati</taxon>
        <taxon>Pseudomonadota</taxon>
        <taxon>Betaproteobacteria</taxon>
        <taxon>Burkholderiales</taxon>
        <taxon>Alcaligenaceae</taxon>
        <taxon>Bordetella</taxon>
    </lineage>
</organism>
<comment type="caution">
    <text evidence="4">The sequence shown here is derived from an EMBL/GenBank/DDBJ whole genome shotgun (WGS) entry which is preliminary data.</text>
</comment>
<protein>
    <recommendedName>
        <fullName evidence="1">Microcystinase C</fullName>
        <shortName evidence="1">MlrC</shortName>
    </recommendedName>
</protein>
<evidence type="ECO:0000259" key="2">
    <source>
        <dbReference type="Pfam" id="PF07171"/>
    </source>
</evidence>
<dbReference type="Pfam" id="PF07171">
    <property type="entry name" value="MlrC_C"/>
    <property type="match status" value="1"/>
</dbReference>
<dbReference type="InterPro" id="IPR010799">
    <property type="entry name" value="MlrC_C"/>
</dbReference>
<evidence type="ECO:0000256" key="1">
    <source>
        <dbReference type="PIRNR" id="PIRNR012702"/>
    </source>
</evidence>
<gene>
    <name evidence="4" type="ORF">CAL24_22270</name>
</gene>
<dbReference type="Proteomes" id="UP000215633">
    <property type="component" value="Unassembled WGS sequence"/>
</dbReference>
<evidence type="ECO:0000259" key="3">
    <source>
        <dbReference type="Pfam" id="PF07364"/>
    </source>
</evidence>
<dbReference type="RefSeq" id="WP_028355239.1">
    <property type="nucleotide sequence ID" value="NZ_NEVT01000009.1"/>
</dbReference>
<dbReference type="AlphaFoldDB" id="A0A261V7G9"/>
<dbReference type="GO" id="GO:0006508">
    <property type="term" value="P:proteolysis"/>
    <property type="evidence" value="ECO:0007669"/>
    <property type="project" value="UniProtKB-KW"/>
</dbReference>
<dbReference type="InterPro" id="IPR009197">
    <property type="entry name" value="MlrC"/>
</dbReference>
<comment type="cofactor">
    <cofactor evidence="1">
        <name>Zn(2+)</name>
        <dbReference type="ChEBI" id="CHEBI:29105"/>
    </cofactor>
    <text evidence="1">Binds 1 zinc ion per subunit.</text>
</comment>
<keyword evidence="5" id="KW-1185">Reference proteome</keyword>
<dbReference type="GO" id="GO:0046872">
    <property type="term" value="F:metal ion binding"/>
    <property type="evidence" value="ECO:0007669"/>
    <property type="project" value="UniProtKB-KW"/>
</dbReference>
<evidence type="ECO:0000313" key="5">
    <source>
        <dbReference type="Proteomes" id="UP000215633"/>
    </source>
</evidence>
<keyword evidence="1" id="KW-0479">Metal-binding</keyword>
<name>A0A261V7G9_9BORD</name>
<accession>A0A261V7G9</accession>
<sequence length="495" mass="52511">MKVLIARLNHETNTFSPVPTPLSSFGDGGPQYDEAAYRANKGQRTAMSAFIDLAEARGATLATPVSGWAYPSGPVAAAAYDEMCDRIVAAAPGCDAILLDLHGAMVAEHRDDGEGSLLARVRAAAPGVPIGVALDLHGNVTQAMIDNADVIVAFKTYPHVDMYETGEHAGRLLFGMLEGGCRPVMAWRRLPLITHTLRSATDQGAMQAAVEAARRLEQQGLLAVSVLAGFGLADIAHPCISVIAVADGDAAAADRAAADVAAQIWRDRDGFVYRSEPLADSLARARELAAGQDRPVLLLDHGDNCNSGGTCDTTAVLEAALAAGMDDILAGPLCDPEAVARLIAAGVGARVTVEVGNKRSLAHLGIHARPVALTGVVRAITDGQYRISGPTYTGMLCQMGRSVVLDTGAVRLVLNEHPHEPWDLGVFESVGQDPRRARYLLLKSRMYCRPVFVPISAGLVECDSPGPTTSDYDVYPYRKRARPLYPLEAAEYDGR</sequence>
<proteinExistence type="inferred from homology"/>
<feature type="domain" description="Microcystin LR degradation protein MlrC C-terminal" evidence="2">
    <location>
        <begin position="298"/>
        <end position="479"/>
    </location>
</feature>
<keyword evidence="1" id="KW-0645">Protease</keyword>
<dbReference type="InterPro" id="IPR015995">
    <property type="entry name" value="MlrC_N"/>
</dbReference>
<dbReference type="PIRSF" id="PIRSF012702">
    <property type="entry name" value="UCP012702"/>
    <property type="match status" value="1"/>
</dbReference>